<dbReference type="PANTHER" id="PTHR36302:SF1">
    <property type="entry name" value="COPPER CHAPERONE PCU(A)C"/>
    <property type="match status" value="1"/>
</dbReference>
<dbReference type="InterPro" id="IPR007410">
    <property type="entry name" value="LpqE-like"/>
</dbReference>
<dbReference type="Gene3D" id="2.60.40.1890">
    <property type="entry name" value="PCu(A)C copper chaperone"/>
    <property type="match status" value="1"/>
</dbReference>
<gene>
    <name evidence="1" type="ORF">OHA22_48755</name>
</gene>
<evidence type="ECO:0000313" key="1">
    <source>
        <dbReference type="EMBL" id="WTT22890.1"/>
    </source>
</evidence>
<dbReference type="InterPro" id="IPR058248">
    <property type="entry name" value="Lxx211020-like"/>
</dbReference>
<name>A0AAU2AGQ5_9ACTN</name>
<dbReference type="SUPFAM" id="SSF110087">
    <property type="entry name" value="DR1885-like metal-binding protein"/>
    <property type="match status" value="1"/>
</dbReference>
<proteinExistence type="predicted"/>
<accession>A0AAU2AGQ5</accession>
<organism evidence="1">
    <name type="scientific">Streptomyces sp. NBC_00093</name>
    <dbReference type="NCBI Taxonomy" id="2975649"/>
    <lineage>
        <taxon>Bacteria</taxon>
        <taxon>Bacillati</taxon>
        <taxon>Actinomycetota</taxon>
        <taxon>Actinomycetes</taxon>
        <taxon>Kitasatosporales</taxon>
        <taxon>Streptomycetaceae</taxon>
        <taxon>Streptomyces</taxon>
    </lineage>
</organism>
<protein>
    <submittedName>
        <fullName evidence="1">Copper chaperone PCu(A)C</fullName>
    </submittedName>
</protein>
<dbReference type="AlphaFoldDB" id="A0AAU2AGQ5"/>
<dbReference type="Pfam" id="PF04314">
    <property type="entry name" value="PCuAC"/>
    <property type="match status" value="1"/>
</dbReference>
<reference evidence="1" key="1">
    <citation type="submission" date="2022-10" db="EMBL/GenBank/DDBJ databases">
        <title>The complete genomes of actinobacterial strains from the NBC collection.</title>
        <authorList>
            <person name="Joergensen T.S."/>
            <person name="Alvarez Arevalo M."/>
            <person name="Sterndorff E.B."/>
            <person name="Faurdal D."/>
            <person name="Vuksanovic O."/>
            <person name="Mourched A.-S."/>
            <person name="Charusanti P."/>
            <person name="Shaw S."/>
            <person name="Blin K."/>
            <person name="Weber T."/>
        </authorList>
    </citation>
    <scope>NUCLEOTIDE SEQUENCE</scope>
    <source>
        <strain evidence="1">NBC_00093</strain>
    </source>
</reference>
<dbReference type="EMBL" id="CP108222">
    <property type="protein sequence ID" value="WTT22890.1"/>
    <property type="molecule type" value="Genomic_DNA"/>
</dbReference>
<sequence>MSDRAPWRPTRRRLTDALLAALAPVGVCGLALGGLSTWTAYGNAGTPPRVAVTEGRMFLPTGDTPETAAFFRIVNSGGSADRLLKVTSAGVGKGALTLSRHLMTGARTASAETVTSAEIPAGDRLAMSPDGLDVIVPVKAGWQPGDLVSFTLHFEHSGAVRTLAAVVRPGEDGA</sequence>
<dbReference type="InterPro" id="IPR036182">
    <property type="entry name" value="PCuAC_sf"/>
</dbReference>
<dbReference type="PANTHER" id="PTHR36302">
    <property type="entry name" value="BLR7088 PROTEIN"/>
    <property type="match status" value="1"/>
</dbReference>